<feature type="coiled-coil region" evidence="1">
    <location>
        <begin position="583"/>
        <end position="610"/>
    </location>
</feature>
<dbReference type="PANTHER" id="PTHR47642">
    <property type="entry name" value="ATP-DEPENDENT DNA HELICASE"/>
    <property type="match status" value="1"/>
</dbReference>
<dbReference type="GO" id="GO:0000723">
    <property type="term" value="P:telomere maintenance"/>
    <property type="evidence" value="ECO:0007669"/>
    <property type="project" value="InterPro"/>
</dbReference>
<accession>A1ZJS3</accession>
<dbReference type="InterPro" id="IPR003593">
    <property type="entry name" value="AAA+_ATPase"/>
</dbReference>
<protein>
    <submittedName>
        <fullName evidence="3">Helicase, putative</fullName>
    </submittedName>
</protein>
<dbReference type="PANTHER" id="PTHR47642:SF7">
    <property type="entry name" value="ATP-DEPENDENT DNA HELICASE PIF1"/>
    <property type="match status" value="1"/>
</dbReference>
<dbReference type="Gene3D" id="3.40.50.300">
    <property type="entry name" value="P-loop containing nucleotide triphosphate hydrolases"/>
    <property type="match status" value="2"/>
</dbReference>
<gene>
    <name evidence="3" type="ORF">M23134_01432</name>
</gene>
<feature type="domain" description="AAA+ ATPase" evidence="2">
    <location>
        <begin position="20"/>
        <end position="348"/>
    </location>
</feature>
<comment type="caution">
    <text evidence="3">The sequence shown here is derived from an EMBL/GenBank/DDBJ whole genome shotgun (WGS) entry which is preliminary data.</text>
</comment>
<name>A1ZJS3_MICM2</name>
<organism evidence="3 4">
    <name type="scientific">Microscilla marina ATCC 23134</name>
    <dbReference type="NCBI Taxonomy" id="313606"/>
    <lineage>
        <taxon>Bacteria</taxon>
        <taxon>Pseudomonadati</taxon>
        <taxon>Bacteroidota</taxon>
        <taxon>Cytophagia</taxon>
        <taxon>Cytophagales</taxon>
        <taxon>Microscillaceae</taxon>
        <taxon>Microscilla</taxon>
    </lineage>
</organism>
<keyword evidence="1" id="KW-0175">Coiled coil</keyword>
<keyword evidence="3" id="KW-0067">ATP-binding</keyword>
<dbReference type="GO" id="GO:0003678">
    <property type="term" value="F:DNA helicase activity"/>
    <property type="evidence" value="ECO:0007669"/>
    <property type="project" value="InterPro"/>
</dbReference>
<dbReference type="eggNOG" id="COG0507">
    <property type="taxonomic scope" value="Bacteria"/>
</dbReference>
<dbReference type="EMBL" id="AAWS01000011">
    <property type="protein sequence ID" value="EAY29376.1"/>
    <property type="molecule type" value="Genomic_DNA"/>
</dbReference>
<evidence type="ECO:0000256" key="1">
    <source>
        <dbReference type="SAM" id="Coils"/>
    </source>
</evidence>
<dbReference type="CDD" id="cd18809">
    <property type="entry name" value="SF1_C_RecD"/>
    <property type="match status" value="1"/>
</dbReference>
<dbReference type="InterPro" id="IPR029491">
    <property type="entry name" value="Helicase_HTH"/>
</dbReference>
<dbReference type="SUPFAM" id="SSF52540">
    <property type="entry name" value="P-loop containing nucleoside triphosphate hydrolases"/>
    <property type="match status" value="2"/>
</dbReference>
<evidence type="ECO:0000259" key="2">
    <source>
        <dbReference type="SMART" id="SM00382"/>
    </source>
</evidence>
<dbReference type="Pfam" id="PF14493">
    <property type="entry name" value="HTH_40"/>
    <property type="match status" value="1"/>
</dbReference>
<dbReference type="SMART" id="SM00382">
    <property type="entry name" value="AAA"/>
    <property type="match status" value="1"/>
</dbReference>
<keyword evidence="3" id="KW-0347">Helicase</keyword>
<evidence type="ECO:0000313" key="4">
    <source>
        <dbReference type="Proteomes" id="UP000004095"/>
    </source>
</evidence>
<dbReference type="FunFam" id="3.40.50.300:FF:001498">
    <property type="entry name" value="ATP-dependent DNA helicase"/>
    <property type="match status" value="1"/>
</dbReference>
<dbReference type="Pfam" id="PF05970">
    <property type="entry name" value="PIF1"/>
    <property type="match status" value="1"/>
</dbReference>
<evidence type="ECO:0000313" key="3">
    <source>
        <dbReference type="EMBL" id="EAY29376.1"/>
    </source>
</evidence>
<reference evidence="3 4" key="1">
    <citation type="submission" date="2007-01" db="EMBL/GenBank/DDBJ databases">
        <authorList>
            <person name="Haygood M."/>
            <person name="Podell S."/>
            <person name="Anderson C."/>
            <person name="Hopkinson B."/>
            <person name="Roe K."/>
            <person name="Barbeau K."/>
            <person name="Gaasterland T."/>
            <person name="Ferriera S."/>
            <person name="Johnson J."/>
            <person name="Kravitz S."/>
            <person name="Beeson K."/>
            <person name="Sutton G."/>
            <person name="Rogers Y.-H."/>
            <person name="Friedman R."/>
            <person name="Frazier M."/>
            <person name="Venter J.C."/>
        </authorList>
    </citation>
    <scope>NUCLEOTIDE SEQUENCE [LARGE SCALE GENOMIC DNA]</scope>
    <source>
        <strain evidence="3 4">ATCC 23134</strain>
    </source>
</reference>
<dbReference type="InterPro" id="IPR027417">
    <property type="entry name" value="P-loop_NTPase"/>
</dbReference>
<dbReference type="OrthoDB" id="9763659at2"/>
<dbReference type="GO" id="GO:0006281">
    <property type="term" value="P:DNA repair"/>
    <property type="evidence" value="ECO:0007669"/>
    <property type="project" value="InterPro"/>
</dbReference>
<keyword evidence="3" id="KW-0547">Nucleotide-binding</keyword>
<dbReference type="InterPro" id="IPR010285">
    <property type="entry name" value="DNA_helicase_pif1-like_DEAD"/>
</dbReference>
<proteinExistence type="predicted"/>
<dbReference type="Proteomes" id="UP000004095">
    <property type="component" value="Unassembled WGS sequence"/>
</dbReference>
<keyword evidence="4" id="KW-1185">Reference proteome</keyword>
<keyword evidence="3" id="KW-0378">Hydrolase</keyword>
<dbReference type="InterPro" id="IPR051055">
    <property type="entry name" value="PIF1_helicase"/>
</dbReference>
<dbReference type="AlphaFoldDB" id="A1ZJS3"/>
<sequence>MQNMELSEVAQLAVHYVNATHRHIFLTGKAGSGKTTLLKYIIQNTYKTTAVAAPTGIAAINAGGVSLHSLLQLPIGSFVPEDDPQVPAHTSSNRRFYTPKVVLAEQRIGKEKRKLLRKLELLIIDEVSMLRADLLDCADLILRKVRRDSSPFGGLQVLFIGDLNQLPPIVRPDEWQVLRNYYSSIFFFGARVLAHHPPVYIELDKIYRQSDQRFIQLLNRLRDNQLYPEDIQLLNQYHDPDLTADTKEGYINITTHNHQADTINQRELNKILSAVHQYPAEVSGDFPERMYPCAENLELKKGTQVMFIKNDSGESPRYYNGKIGKVVALENDAIGIRVDDETEGKRPKVIYVAPFEWENKRYIVDKETGETEEEIIGTFTQYPLKLAWAITVHKSQGLTFEKAMLDLSKTFAPGQMYVALSRLTGLQGMVLAAPIPPRRIAQDPNLINFNQQKASAAVLSENLEKERQSFVMRFAYKAFDLSGWESLLKEHLQSFDKDAKLSTKQAFKGWTQDLLAEFVPLREVGDKFVKQIARMFSLPQSHQTIEHLQERVDKATAYFLPQLLSLYDKLEAHKKEVGQKKKVKKYRKELTEIQQSLVDLNKQIVKAELLVNSVANNEILSKESLESSSNYQAQKQHFSVAQPTPKTTTHDLSLELYQTGKSLEEIAVERGLTPATIEGHLSRFVESGQLSVTDFLPQSDLDIILAKAALLQTTSLQVLKEALQHVYDYPQLKMALAHQRFLEGTPSKT</sequence>